<evidence type="ECO:0000256" key="6">
    <source>
        <dbReference type="ARBA" id="ARBA00023125"/>
    </source>
</evidence>
<dbReference type="InterPro" id="IPR010998">
    <property type="entry name" value="Integrase_recombinase_N"/>
</dbReference>
<dbReference type="Gene3D" id="1.10.443.10">
    <property type="entry name" value="Intergrase catalytic core"/>
    <property type="match status" value="1"/>
</dbReference>
<comment type="similarity">
    <text evidence="9">Belongs to the 'phage' integrase family. XerC subfamily.</text>
</comment>
<dbReference type="SUPFAM" id="SSF56349">
    <property type="entry name" value="DNA breaking-rejoining enzymes"/>
    <property type="match status" value="1"/>
</dbReference>
<proteinExistence type="inferred from homology"/>
<evidence type="ECO:0000256" key="1">
    <source>
        <dbReference type="ARBA" id="ARBA00004496"/>
    </source>
</evidence>
<dbReference type="Gene3D" id="1.10.150.130">
    <property type="match status" value="1"/>
</dbReference>
<dbReference type="InterPro" id="IPR023009">
    <property type="entry name" value="Tyrosine_recombinase_XerC/XerD"/>
</dbReference>
<dbReference type="InterPro" id="IPR004107">
    <property type="entry name" value="Integrase_SAM-like_N"/>
</dbReference>
<dbReference type="InterPro" id="IPR011010">
    <property type="entry name" value="DNA_brk_join_enz"/>
</dbReference>
<feature type="domain" description="Core-binding (CB)" evidence="11">
    <location>
        <begin position="9"/>
        <end position="100"/>
    </location>
</feature>
<reference evidence="12" key="1">
    <citation type="journal article" date="2014" name="Int. J. Syst. Evol. Microbiol.">
        <title>Complete genome sequence of Corynebacterium casei LMG S-19264T (=DSM 44701T), isolated from a smear-ripened cheese.</title>
        <authorList>
            <consortium name="US DOE Joint Genome Institute (JGI-PGF)"/>
            <person name="Walter F."/>
            <person name="Albersmeier A."/>
            <person name="Kalinowski J."/>
            <person name="Ruckert C."/>
        </authorList>
    </citation>
    <scope>NUCLEOTIDE SEQUENCE</scope>
    <source>
        <strain evidence="12">VKM B-1513</strain>
    </source>
</reference>
<organism evidence="12 13">
    <name type="scientific">Maricaulis virginensis</name>
    <dbReference type="NCBI Taxonomy" id="144022"/>
    <lineage>
        <taxon>Bacteria</taxon>
        <taxon>Pseudomonadati</taxon>
        <taxon>Pseudomonadota</taxon>
        <taxon>Alphaproteobacteria</taxon>
        <taxon>Maricaulales</taxon>
        <taxon>Maricaulaceae</taxon>
        <taxon>Maricaulis</taxon>
    </lineage>
</organism>
<feature type="active site" evidence="9">
    <location>
        <position position="187"/>
    </location>
</feature>
<dbReference type="GO" id="GO:0005737">
    <property type="term" value="C:cytoplasm"/>
    <property type="evidence" value="ECO:0007669"/>
    <property type="project" value="UniProtKB-SubCell"/>
</dbReference>
<evidence type="ECO:0000313" key="13">
    <source>
        <dbReference type="Proteomes" id="UP001143486"/>
    </source>
</evidence>
<dbReference type="InterPro" id="IPR044068">
    <property type="entry name" value="CB"/>
</dbReference>
<dbReference type="GO" id="GO:0006313">
    <property type="term" value="P:DNA transposition"/>
    <property type="evidence" value="ECO:0007669"/>
    <property type="project" value="UniProtKB-UniRule"/>
</dbReference>
<feature type="domain" description="Tyr recombinase" evidence="10">
    <location>
        <begin position="121"/>
        <end position="303"/>
    </location>
</feature>
<name>A0A9W6MP66_9PROT</name>
<keyword evidence="6 9" id="KW-0238">DNA-binding</keyword>
<gene>
    <name evidence="12" type="primary">xerC_2</name>
    <name evidence="9" type="synonym">xerC</name>
    <name evidence="12" type="ORF">GCM10017621_28280</name>
</gene>
<accession>A0A9W6MP66</accession>
<keyword evidence="13" id="KW-1185">Reference proteome</keyword>
<feature type="active site" evidence="9">
    <location>
        <position position="255"/>
    </location>
</feature>
<dbReference type="PROSITE" id="PS51898">
    <property type="entry name" value="TYR_RECOMBINASE"/>
    <property type="match status" value="1"/>
</dbReference>
<feature type="active site" evidence="9">
    <location>
        <position position="164"/>
    </location>
</feature>
<dbReference type="EMBL" id="BSFE01000009">
    <property type="protein sequence ID" value="GLK53320.1"/>
    <property type="molecule type" value="Genomic_DNA"/>
</dbReference>
<reference evidence="12" key="2">
    <citation type="submission" date="2023-01" db="EMBL/GenBank/DDBJ databases">
        <authorList>
            <person name="Sun Q."/>
            <person name="Evtushenko L."/>
        </authorList>
    </citation>
    <scope>NUCLEOTIDE SEQUENCE</scope>
    <source>
        <strain evidence="12">VKM B-1513</strain>
    </source>
</reference>
<dbReference type="AlphaFoldDB" id="A0A9W6MP66"/>
<dbReference type="PANTHER" id="PTHR30349:SF90">
    <property type="entry name" value="TYROSINE RECOMBINASE XERD"/>
    <property type="match status" value="1"/>
</dbReference>
<dbReference type="HAMAP" id="MF_01808">
    <property type="entry name" value="Recomb_XerC_XerD"/>
    <property type="match status" value="1"/>
</dbReference>
<dbReference type="RefSeq" id="WP_271187672.1">
    <property type="nucleotide sequence ID" value="NZ_BSFE01000009.1"/>
</dbReference>
<dbReference type="PANTHER" id="PTHR30349">
    <property type="entry name" value="PHAGE INTEGRASE-RELATED"/>
    <property type="match status" value="1"/>
</dbReference>
<dbReference type="InterPro" id="IPR002104">
    <property type="entry name" value="Integrase_catalytic"/>
</dbReference>
<feature type="active site" evidence="9">
    <location>
        <position position="258"/>
    </location>
</feature>
<feature type="active site" description="O-(3'-phospho-DNA)-tyrosine intermediate" evidence="9">
    <location>
        <position position="290"/>
    </location>
</feature>
<evidence type="ECO:0000256" key="7">
    <source>
        <dbReference type="ARBA" id="ARBA00023172"/>
    </source>
</evidence>
<evidence type="ECO:0000256" key="8">
    <source>
        <dbReference type="ARBA" id="ARBA00023306"/>
    </source>
</evidence>
<evidence type="ECO:0000256" key="3">
    <source>
        <dbReference type="ARBA" id="ARBA00022618"/>
    </source>
</evidence>
<dbReference type="InterPro" id="IPR050090">
    <property type="entry name" value="Tyrosine_recombinase_XerCD"/>
</dbReference>
<feature type="active site" evidence="9">
    <location>
        <position position="281"/>
    </location>
</feature>
<evidence type="ECO:0000313" key="12">
    <source>
        <dbReference type="EMBL" id="GLK53320.1"/>
    </source>
</evidence>
<dbReference type="GO" id="GO:0009037">
    <property type="term" value="F:tyrosine-based site-specific recombinase activity"/>
    <property type="evidence" value="ECO:0007669"/>
    <property type="project" value="UniProtKB-UniRule"/>
</dbReference>
<keyword evidence="3 9" id="KW-0132">Cell division</keyword>
<protein>
    <recommendedName>
        <fullName evidence="9">Tyrosine recombinase XerC</fullName>
    </recommendedName>
</protein>
<evidence type="ECO:0000256" key="5">
    <source>
        <dbReference type="ARBA" id="ARBA00022908"/>
    </source>
</evidence>
<keyword evidence="4 9" id="KW-0159">Chromosome partition</keyword>
<evidence type="ECO:0000259" key="11">
    <source>
        <dbReference type="PROSITE" id="PS51900"/>
    </source>
</evidence>
<dbReference type="Proteomes" id="UP001143486">
    <property type="component" value="Unassembled WGS sequence"/>
</dbReference>
<dbReference type="GO" id="GO:0007059">
    <property type="term" value="P:chromosome segregation"/>
    <property type="evidence" value="ECO:0007669"/>
    <property type="project" value="UniProtKB-UniRule"/>
</dbReference>
<comment type="function">
    <text evidence="9">Site-specific tyrosine recombinase, which acts by catalyzing the cutting and rejoining of the recombining DNA molecules. The XerC-XerD complex is essential to convert dimers of the bacterial chromosome into monomers to permit their segregation at cell division. It also contributes to the segregational stability of plasmids.</text>
</comment>
<keyword evidence="5 9" id="KW-0229">DNA integration</keyword>
<dbReference type="InterPro" id="IPR013762">
    <property type="entry name" value="Integrase-like_cat_sf"/>
</dbReference>
<comment type="subcellular location">
    <subcellularLocation>
        <location evidence="1 9">Cytoplasm</location>
    </subcellularLocation>
</comment>
<evidence type="ECO:0000256" key="9">
    <source>
        <dbReference type="HAMAP-Rule" id="MF_01808"/>
    </source>
</evidence>
<comment type="subunit">
    <text evidence="9">Forms a cyclic heterotetrameric complex composed of two molecules of XerC and two molecules of XerD.</text>
</comment>
<keyword evidence="2 9" id="KW-0963">Cytoplasm</keyword>
<dbReference type="GO" id="GO:0051301">
    <property type="term" value="P:cell division"/>
    <property type="evidence" value="ECO:0007669"/>
    <property type="project" value="UniProtKB-KW"/>
</dbReference>
<dbReference type="GO" id="GO:0003677">
    <property type="term" value="F:DNA binding"/>
    <property type="evidence" value="ECO:0007669"/>
    <property type="project" value="UniProtKB-UniRule"/>
</dbReference>
<dbReference type="PROSITE" id="PS51900">
    <property type="entry name" value="CB"/>
    <property type="match status" value="1"/>
</dbReference>
<dbReference type="Pfam" id="PF02899">
    <property type="entry name" value="Phage_int_SAM_1"/>
    <property type="match status" value="1"/>
</dbReference>
<evidence type="ECO:0000259" key="10">
    <source>
        <dbReference type="PROSITE" id="PS51898"/>
    </source>
</evidence>
<comment type="caution">
    <text evidence="12">The sequence shown here is derived from an EMBL/GenBank/DDBJ whole genome shotgun (WGS) entry which is preliminary data.</text>
</comment>
<keyword evidence="8 9" id="KW-0131">Cell cycle</keyword>
<sequence>MAASHALTLPLGAALDAFYAHLAGERRLAARTLDAYRRDLDGFAAFLGLHLGCEPALCDLATLRASDFRAWMADRRRGGLSARSLARELSAVRTFFSYARRRWSLENAALSLIEGPKFAHSKPRPVSEAAARELIAETGHRDGRGWVQARDSAVLLLLYGCGLRISEALGLTGRDHPLGETLRITGKGGKMRVVPVLPAVREACAEYVRLCPFDLEPAAALFRGTRGGALGPRSVQALMSDLRGRLGLPASATPHALRHAFATHLLANGGDLRAIQELLGHASLSTTQVYADVETRRLMSVYDQTHPRARRG</sequence>
<keyword evidence="7 9" id="KW-0233">DNA recombination</keyword>
<dbReference type="Pfam" id="PF00589">
    <property type="entry name" value="Phage_integrase"/>
    <property type="match status" value="1"/>
</dbReference>
<evidence type="ECO:0000256" key="2">
    <source>
        <dbReference type="ARBA" id="ARBA00022490"/>
    </source>
</evidence>
<evidence type="ECO:0000256" key="4">
    <source>
        <dbReference type="ARBA" id="ARBA00022829"/>
    </source>
</evidence>